<comment type="caution">
    <text evidence="1">The sequence shown here is derived from an EMBL/GenBank/DDBJ whole genome shotgun (WGS) entry which is preliminary data.</text>
</comment>
<accession>A0AAV1ZCM3</accession>
<reference evidence="1 2" key="1">
    <citation type="submission" date="2024-04" db="EMBL/GenBank/DDBJ databases">
        <authorList>
            <person name="Rising A."/>
            <person name="Reimegard J."/>
            <person name="Sonavane S."/>
            <person name="Akerstrom W."/>
            <person name="Nylinder S."/>
            <person name="Hedman E."/>
            <person name="Kallberg Y."/>
        </authorList>
    </citation>
    <scope>NUCLEOTIDE SEQUENCE [LARGE SCALE GENOMIC DNA]</scope>
</reference>
<gene>
    <name evidence="1" type="ORF">LARSCL_LOCUS4745</name>
</gene>
<keyword evidence="2" id="KW-1185">Reference proteome</keyword>
<sequence>HFLTRQEARKKLTTSISCSSYGPTRNTKGHLYYSLRISILSFM</sequence>
<dbReference type="AlphaFoldDB" id="A0AAV1ZCM3"/>
<protein>
    <submittedName>
        <fullName evidence="1">Uncharacterized protein</fullName>
    </submittedName>
</protein>
<proteinExistence type="predicted"/>
<evidence type="ECO:0000313" key="1">
    <source>
        <dbReference type="EMBL" id="CAL1269466.1"/>
    </source>
</evidence>
<feature type="non-terminal residue" evidence="1">
    <location>
        <position position="1"/>
    </location>
</feature>
<organism evidence="1 2">
    <name type="scientific">Larinioides sclopetarius</name>
    <dbReference type="NCBI Taxonomy" id="280406"/>
    <lineage>
        <taxon>Eukaryota</taxon>
        <taxon>Metazoa</taxon>
        <taxon>Ecdysozoa</taxon>
        <taxon>Arthropoda</taxon>
        <taxon>Chelicerata</taxon>
        <taxon>Arachnida</taxon>
        <taxon>Araneae</taxon>
        <taxon>Araneomorphae</taxon>
        <taxon>Entelegynae</taxon>
        <taxon>Araneoidea</taxon>
        <taxon>Araneidae</taxon>
        <taxon>Larinioides</taxon>
    </lineage>
</organism>
<name>A0AAV1ZCM3_9ARAC</name>
<dbReference type="EMBL" id="CAXIEN010000041">
    <property type="protein sequence ID" value="CAL1269466.1"/>
    <property type="molecule type" value="Genomic_DNA"/>
</dbReference>
<dbReference type="Proteomes" id="UP001497382">
    <property type="component" value="Unassembled WGS sequence"/>
</dbReference>
<evidence type="ECO:0000313" key="2">
    <source>
        <dbReference type="Proteomes" id="UP001497382"/>
    </source>
</evidence>